<protein>
    <recommendedName>
        <fullName evidence="2">tRNA(Ile)-lysidine synthetase</fullName>
        <ecNumber evidence="2">6.3.4.19</ecNumber>
    </recommendedName>
</protein>
<dbReference type="Pfam" id="PF01171">
    <property type="entry name" value="ATP_bind_3"/>
    <property type="match status" value="1"/>
</dbReference>
<evidence type="ECO:0000256" key="8">
    <source>
        <dbReference type="ARBA" id="ARBA00048539"/>
    </source>
</evidence>
<dbReference type="Pfam" id="PF11734">
    <property type="entry name" value="TilS_C"/>
    <property type="match status" value="1"/>
</dbReference>
<dbReference type="NCBIfam" id="TIGR02432">
    <property type="entry name" value="lysidine_TilS_N"/>
    <property type="match status" value="1"/>
</dbReference>
<dbReference type="Gene3D" id="1.20.59.20">
    <property type="match status" value="1"/>
</dbReference>
<dbReference type="NCBIfam" id="TIGR02433">
    <property type="entry name" value="lysidine_TilS_C"/>
    <property type="match status" value="1"/>
</dbReference>
<keyword evidence="6" id="KW-0547">Nucleotide-binding</keyword>
<dbReference type="GO" id="GO:0005737">
    <property type="term" value="C:cytoplasm"/>
    <property type="evidence" value="ECO:0007669"/>
    <property type="project" value="UniProtKB-SubCell"/>
</dbReference>
<dbReference type="SUPFAM" id="SSF52402">
    <property type="entry name" value="Adenine nucleotide alpha hydrolases-like"/>
    <property type="match status" value="1"/>
</dbReference>
<dbReference type="InterPro" id="IPR014729">
    <property type="entry name" value="Rossmann-like_a/b/a_fold"/>
</dbReference>
<evidence type="ECO:0000256" key="1">
    <source>
        <dbReference type="ARBA" id="ARBA00004496"/>
    </source>
</evidence>
<dbReference type="EC" id="6.3.4.19" evidence="2"/>
<dbReference type="InterPro" id="IPR012094">
    <property type="entry name" value="tRNA_Ile_lys_synt"/>
</dbReference>
<proteinExistence type="inferred from homology"/>
<evidence type="ECO:0000256" key="2">
    <source>
        <dbReference type="ARBA" id="ARBA00013267"/>
    </source>
</evidence>
<dbReference type="SUPFAM" id="SSF56037">
    <property type="entry name" value="PheT/TilS domain"/>
    <property type="match status" value="1"/>
</dbReference>
<dbReference type="PANTHER" id="PTHR43033:SF1">
    <property type="entry name" value="TRNA(ILE)-LYSIDINE SYNTHASE-RELATED"/>
    <property type="match status" value="1"/>
</dbReference>
<accession>A0A3B1B908</accession>
<reference evidence="10" key="1">
    <citation type="submission" date="2018-06" db="EMBL/GenBank/DDBJ databases">
        <authorList>
            <person name="Zhirakovskaya E."/>
        </authorList>
    </citation>
    <scope>NUCLEOTIDE SEQUENCE</scope>
</reference>
<dbReference type="InterPro" id="IPR012795">
    <property type="entry name" value="tRNA_Ile_lys_synt_N"/>
</dbReference>
<dbReference type="SUPFAM" id="SSF82829">
    <property type="entry name" value="MesJ substrate recognition domain-like"/>
    <property type="match status" value="1"/>
</dbReference>
<dbReference type="InterPro" id="IPR012796">
    <property type="entry name" value="Lysidine-tRNA-synth_C"/>
</dbReference>
<organism evidence="10">
    <name type="scientific">hydrothermal vent metagenome</name>
    <dbReference type="NCBI Taxonomy" id="652676"/>
    <lineage>
        <taxon>unclassified sequences</taxon>
        <taxon>metagenomes</taxon>
        <taxon>ecological metagenomes</taxon>
    </lineage>
</organism>
<dbReference type="InterPro" id="IPR011063">
    <property type="entry name" value="TilS/TtcA_N"/>
</dbReference>
<feature type="domain" description="Lysidine-tRNA(Ile) synthetase C-terminal" evidence="9">
    <location>
        <begin position="364"/>
        <end position="435"/>
    </location>
</feature>
<dbReference type="Gene3D" id="3.40.50.620">
    <property type="entry name" value="HUPs"/>
    <property type="match status" value="1"/>
</dbReference>
<dbReference type="InterPro" id="IPR015262">
    <property type="entry name" value="tRNA_Ile_lys_synt_subst-bd"/>
</dbReference>
<dbReference type="EMBL" id="UOFY01000054">
    <property type="protein sequence ID" value="VAX10741.1"/>
    <property type="molecule type" value="Genomic_DNA"/>
</dbReference>
<evidence type="ECO:0000256" key="6">
    <source>
        <dbReference type="ARBA" id="ARBA00022741"/>
    </source>
</evidence>
<evidence type="ECO:0000256" key="7">
    <source>
        <dbReference type="ARBA" id="ARBA00022840"/>
    </source>
</evidence>
<dbReference type="GO" id="GO:0032267">
    <property type="term" value="F:tRNA(Ile)-lysidine synthase activity"/>
    <property type="evidence" value="ECO:0007669"/>
    <property type="project" value="UniProtKB-EC"/>
</dbReference>
<keyword evidence="3" id="KW-0963">Cytoplasm</keyword>
<name>A0A3B1B908_9ZZZZ</name>
<keyword evidence="4 10" id="KW-0436">Ligase</keyword>
<dbReference type="SMART" id="SM00977">
    <property type="entry name" value="TilS_C"/>
    <property type="match status" value="1"/>
</dbReference>
<comment type="catalytic activity">
    <reaction evidence="8">
        <text>cytidine(34) in tRNA(Ile2) + L-lysine + ATP = lysidine(34) in tRNA(Ile2) + AMP + diphosphate + H(+)</text>
        <dbReference type="Rhea" id="RHEA:43744"/>
        <dbReference type="Rhea" id="RHEA-COMP:10625"/>
        <dbReference type="Rhea" id="RHEA-COMP:10670"/>
        <dbReference type="ChEBI" id="CHEBI:15378"/>
        <dbReference type="ChEBI" id="CHEBI:30616"/>
        <dbReference type="ChEBI" id="CHEBI:32551"/>
        <dbReference type="ChEBI" id="CHEBI:33019"/>
        <dbReference type="ChEBI" id="CHEBI:82748"/>
        <dbReference type="ChEBI" id="CHEBI:83665"/>
        <dbReference type="ChEBI" id="CHEBI:456215"/>
        <dbReference type="EC" id="6.3.4.19"/>
    </reaction>
</comment>
<dbReference type="Pfam" id="PF09179">
    <property type="entry name" value="TilS"/>
    <property type="match status" value="1"/>
</dbReference>
<dbReference type="PANTHER" id="PTHR43033">
    <property type="entry name" value="TRNA(ILE)-LYSIDINE SYNTHASE-RELATED"/>
    <property type="match status" value="1"/>
</dbReference>
<dbReference type="CDD" id="cd01992">
    <property type="entry name" value="TilS_N"/>
    <property type="match status" value="1"/>
</dbReference>
<dbReference type="GO" id="GO:0008033">
    <property type="term" value="P:tRNA processing"/>
    <property type="evidence" value="ECO:0007669"/>
    <property type="project" value="UniProtKB-KW"/>
</dbReference>
<evidence type="ECO:0000259" key="9">
    <source>
        <dbReference type="SMART" id="SM00977"/>
    </source>
</evidence>
<evidence type="ECO:0000313" key="10">
    <source>
        <dbReference type="EMBL" id="VAX10741.1"/>
    </source>
</evidence>
<dbReference type="HAMAP" id="MF_01161">
    <property type="entry name" value="tRNA_Ile_lys_synt"/>
    <property type="match status" value="1"/>
</dbReference>
<evidence type="ECO:0000256" key="5">
    <source>
        <dbReference type="ARBA" id="ARBA00022694"/>
    </source>
</evidence>
<dbReference type="GO" id="GO:0005524">
    <property type="term" value="F:ATP binding"/>
    <property type="evidence" value="ECO:0007669"/>
    <property type="project" value="UniProtKB-KW"/>
</dbReference>
<evidence type="ECO:0000256" key="4">
    <source>
        <dbReference type="ARBA" id="ARBA00022598"/>
    </source>
</evidence>
<comment type="subcellular location">
    <subcellularLocation>
        <location evidence="1">Cytoplasm</location>
    </subcellularLocation>
</comment>
<keyword evidence="5" id="KW-0819">tRNA processing</keyword>
<evidence type="ECO:0000256" key="3">
    <source>
        <dbReference type="ARBA" id="ARBA00022490"/>
    </source>
</evidence>
<keyword evidence="7" id="KW-0067">ATP-binding</keyword>
<gene>
    <name evidence="10" type="ORF">MNBD_GAMMA25-2417</name>
</gene>
<sequence length="439" mass="49419">MNSLLNTLLKQLKTFPDTPHYRVAYSGGCDSHVLLHALVALRDQLPVTKISALHINHGLAEEADRWAAHCENVAADLGIEFQTVEVDAMGQAGESPEAAARQARYHVFAEQMNAGDGLLLAHHQDDQAETLLLQLFRGAGVRGLAAMPRCVDFSSGWLARPLLGMSRQQLRDYAEEAGLRWIEDPSNQSAEFDRNFLRHHIIADLLPRWPALSQTLARTAQHQSSAGKLLDELAQMDLGTLSGSRAACLSICGLKQLSKERQDNVLRYWIRLRGILPPSTVQLQRIHAEVLSAREDAQPQVDWADSMIRRYRNDLYLLSTKSNIAQSMSWDLKNNLNLSAERHLTIKQQRGLGLKASLQGRTDISVRFRRGGELCRPAGRRQTHRLKTLWQEWDVPPWEREHIPLIYIGDEIAQVVGYCLCEPWQATAEEDGLVVTEFV</sequence>
<dbReference type="AlphaFoldDB" id="A0A3B1B908"/>